<evidence type="ECO:0000256" key="1">
    <source>
        <dbReference type="ARBA" id="ARBA00022786"/>
    </source>
</evidence>
<organism evidence="3 4">
    <name type="scientific">Brassicogethes aeneus</name>
    <name type="common">Rape pollen beetle</name>
    <name type="synonym">Meligethes aeneus</name>
    <dbReference type="NCBI Taxonomy" id="1431903"/>
    <lineage>
        <taxon>Eukaryota</taxon>
        <taxon>Metazoa</taxon>
        <taxon>Ecdysozoa</taxon>
        <taxon>Arthropoda</taxon>
        <taxon>Hexapoda</taxon>
        <taxon>Insecta</taxon>
        <taxon>Pterygota</taxon>
        <taxon>Neoptera</taxon>
        <taxon>Endopterygota</taxon>
        <taxon>Coleoptera</taxon>
        <taxon>Polyphaga</taxon>
        <taxon>Cucujiformia</taxon>
        <taxon>Nitidulidae</taxon>
        <taxon>Meligethinae</taxon>
        <taxon>Brassicogethes</taxon>
    </lineage>
</organism>
<dbReference type="InterPro" id="IPR050672">
    <property type="entry name" value="FBXO45-Fsn/SPSB_families"/>
</dbReference>
<dbReference type="SMART" id="SM00449">
    <property type="entry name" value="SPRY"/>
    <property type="match status" value="1"/>
</dbReference>
<dbReference type="PANTHER" id="PTHR12245:SF5">
    <property type="entry name" value="SPRY DOMAIN-CONTAINING SOCS BOX PROTEIN 3"/>
    <property type="match status" value="1"/>
</dbReference>
<proteinExistence type="predicted"/>
<dbReference type="CDD" id="cd12876">
    <property type="entry name" value="SPRY_SOCS3"/>
    <property type="match status" value="1"/>
</dbReference>
<feature type="domain" description="B30.2/SPRY" evidence="2">
    <location>
        <begin position="34"/>
        <end position="225"/>
    </location>
</feature>
<dbReference type="Gene3D" id="2.60.120.920">
    <property type="match status" value="1"/>
</dbReference>
<dbReference type="InterPro" id="IPR043136">
    <property type="entry name" value="B30.2/SPRY_sf"/>
</dbReference>
<dbReference type="InterPro" id="IPR003877">
    <property type="entry name" value="SPRY_dom"/>
</dbReference>
<dbReference type="GO" id="GO:0019005">
    <property type="term" value="C:SCF ubiquitin ligase complex"/>
    <property type="evidence" value="ECO:0007669"/>
    <property type="project" value="TreeGrafter"/>
</dbReference>
<evidence type="ECO:0000313" key="4">
    <source>
        <dbReference type="Proteomes" id="UP001154078"/>
    </source>
</evidence>
<dbReference type="Pfam" id="PF00622">
    <property type="entry name" value="SPRY"/>
    <property type="match status" value="1"/>
</dbReference>
<dbReference type="PANTHER" id="PTHR12245">
    <property type="entry name" value="SPRY DOMAIN CONTAINING SOCS BOX PROTEIN"/>
    <property type="match status" value="1"/>
</dbReference>
<dbReference type="InterPro" id="IPR001870">
    <property type="entry name" value="B30.2/SPRY"/>
</dbReference>
<dbReference type="PROSITE" id="PS50188">
    <property type="entry name" value="B302_SPRY"/>
    <property type="match status" value="1"/>
</dbReference>
<evidence type="ECO:0000313" key="3">
    <source>
        <dbReference type="EMBL" id="CAH0563557.1"/>
    </source>
</evidence>
<accession>A0A9P0FPT5</accession>
<keyword evidence="4" id="KW-1185">Reference proteome</keyword>
<reference evidence="3" key="1">
    <citation type="submission" date="2021-12" db="EMBL/GenBank/DDBJ databases">
        <authorList>
            <person name="King R."/>
        </authorList>
    </citation>
    <scope>NUCLEOTIDE SEQUENCE</scope>
</reference>
<dbReference type="Proteomes" id="UP001154078">
    <property type="component" value="Chromosome 9"/>
</dbReference>
<keyword evidence="1" id="KW-0833">Ubl conjugation pathway</keyword>
<sequence>MYFRSCERQRANVKNKAELLANRYCSSEVCFSEIKDGILQCKCGENDAMSNKFEWKFVKEENTSDIVFSNENKDILFHPTYSHGTAVLRGEKPFAKNRHHYWEVKMISSLYGTDVMVGVGSANIRLADWKYQFCSLLGLDGQSWGYSYKGNIQHDQLGRKYGVKYGMGSLVGVHLDMWRGTLEYYVNRRPMGTAFRNLKRHEVYPMLSSTAAKSAVRITCAVSTEPTLQMYCLKVVVKKPALYREFKQEMPQIARIYEKKYFWIRPTIDIQTRALAVPKRQNKRERSDGLNFLTCEENLTSDSETEDVYGGLEATNRKKSDKNKRIRSLGLEDDCVFAIV</sequence>
<protein>
    <recommendedName>
        <fullName evidence="2">B30.2/SPRY domain-containing protein</fullName>
    </recommendedName>
</protein>
<dbReference type="OrthoDB" id="5951542at2759"/>
<dbReference type="SUPFAM" id="SSF49899">
    <property type="entry name" value="Concanavalin A-like lectins/glucanases"/>
    <property type="match status" value="1"/>
</dbReference>
<dbReference type="EMBL" id="OV121140">
    <property type="protein sequence ID" value="CAH0563557.1"/>
    <property type="molecule type" value="Genomic_DNA"/>
</dbReference>
<gene>
    <name evidence="3" type="ORF">MELIAE_LOCUS12350</name>
</gene>
<dbReference type="InterPro" id="IPR013320">
    <property type="entry name" value="ConA-like_dom_sf"/>
</dbReference>
<dbReference type="AlphaFoldDB" id="A0A9P0FPT5"/>
<evidence type="ECO:0000259" key="2">
    <source>
        <dbReference type="PROSITE" id="PS50188"/>
    </source>
</evidence>
<name>A0A9P0FPT5_BRAAE</name>
<dbReference type="InterPro" id="IPR035754">
    <property type="entry name" value="SPRY_SPSB3"/>
</dbReference>
<dbReference type="GO" id="GO:0043161">
    <property type="term" value="P:proteasome-mediated ubiquitin-dependent protein catabolic process"/>
    <property type="evidence" value="ECO:0007669"/>
    <property type="project" value="TreeGrafter"/>
</dbReference>